<reference evidence="2 3" key="1">
    <citation type="submission" date="2021-05" db="EMBL/GenBank/DDBJ databases">
        <title>Ornithinibacillus massiliensis sp. nov.</title>
        <authorList>
            <person name="Iwaza R."/>
            <person name="Lagier J.-C."/>
            <person name="Raoult D."/>
        </authorList>
    </citation>
    <scope>NUCLEOTIDE SEQUENCE [LARGE SCALE GENOMIC DNA]</scope>
    <source>
        <strain evidence="2 3">Marseille-P3601</strain>
    </source>
</reference>
<keyword evidence="3" id="KW-1185">Reference proteome</keyword>
<proteinExistence type="predicted"/>
<dbReference type="SUPFAM" id="SSF56112">
    <property type="entry name" value="Protein kinase-like (PK-like)"/>
    <property type="match status" value="1"/>
</dbReference>
<dbReference type="InterPro" id="IPR051678">
    <property type="entry name" value="AGP_Transferase"/>
</dbReference>
<name>A0ABS5MIN1_9BACI</name>
<dbReference type="InterPro" id="IPR011009">
    <property type="entry name" value="Kinase-like_dom_sf"/>
</dbReference>
<evidence type="ECO:0000313" key="3">
    <source>
        <dbReference type="Proteomes" id="UP000681870"/>
    </source>
</evidence>
<dbReference type="Proteomes" id="UP000681870">
    <property type="component" value="Unassembled WGS sequence"/>
</dbReference>
<gene>
    <name evidence="2" type="ORF">KGF86_18535</name>
</gene>
<feature type="domain" description="Aminoglycoside phosphotransferase" evidence="1">
    <location>
        <begin position="20"/>
        <end position="221"/>
    </location>
</feature>
<accession>A0ABS5MIN1</accession>
<dbReference type="InterPro" id="IPR002575">
    <property type="entry name" value="Aminoglycoside_PTrfase"/>
</dbReference>
<dbReference type="Pfam" id="PF01636">
    <property type="entry name" value="APH"/>
    <property type="match status" value="1"/>
</dbReference>
<evidence type="ECO:0000313" key="2">
    <source>
        <dbReference type="EMBL" id="MBS3682194.1"/>
    </source>
</evidence>
<dbReference type="PANTHER" id="PTHR21310">
    <property type="entry name" value="AMINOGLYCOSIDE PHOSPHOTRANSFERASE-RELATED-RELATED"/>
    <property type="match status" value="1"/>
</dbReference>
<protein>
    <submittedName>
        <fullName evidence="2">Aminoglycoside phosphotransferase family protein</fullName>
    </submittedName>
</protein>
<dbReference type="Gene3D" id="3.90.1200.10">
    <property type="match status" value="1"/>
</dbReference>
<comment type="caution">
    <text evidence="2">The sequence shown here is derived from an EMBL/GenBank/DDBJ whole genome shotgun (WGS) entry which is preliminary data.</text>
</comment>
<evidence type="ECO:0000259" key="1">
    <source>
        <dbReference type="Pfam" id="PF01636"/>
    </source>
</evidence>
<organism evidence="2 3">
    <name type="scientific">Ornithinibacillus massiliensis</name>
    <dbReference type="NCBI Taxonomy" id="1944633"/>
    <lineage>
        <taxon>Bacteria</taxon>
        <taxon>Bacillati</taxon>
        <taxon>Bacillota</taxon>
        <taxon>Bacilli</taxon>
        <taxon>Bacillales</taxon>
        <taxon>Bacillaceae</taxon>
        <taxon>Ornithinibacillus</taxon>
    </lineage>
</organism>
<sequence length="264" mass="30224">MCTNKDRSIIIRGVRKIEQLTKIAEGNTATIYLRNNQVVKVFHAYFPKSEARYEAAKQEVAYSSGLPVPKIIEVTSLDGNPAIIMEYVNGSTLGELMLDNIHEARYYLNIAVDIQRKIHLVKTDSIEPMTLKLKRQIEFAEKLNEKQKACLIEKMNQITFENRLCHGDLHVFNLIQTGRHVAIIDWVDASVGDVRADVYRTYLLYAQHYPEIAEEYLNLYTEKSGISKEDILEWAPIIAGARLAEFVPTEDSSRLLQIVQDYCT</sequence>
<dbReference type="EMBL" id="JAGXBY010000009">
    <property type="protein sequence ID" value="MBS3682194.1"/>
    <property type="molecule type" value="Genomic_DNA"/>
</dbReference>